<sequence>MKLKFRDYASEEKIADISGHLNTKGMADGGNPKPGQIAYWSPQPRIVFYYSDVDYFDGIHLIGKFDQPQKASRYIQKQHGKIKVVIQKSK</sequence>
<evidence type="ECO:0000313" key="2">
    <source>
        <dbReference type="EMBL" id="KRK78855.1"/>
    </source>
</evidence>
<dbReference type="AlphaFoldDB" id="A0A0R1KIK4"/>
<reference evidence="2 3" key="1">
    <citation type="journal article" date="2015" name="Genome Announc.">
        <title>Expanding the biotechnology potential of lactobacilli through comparative genomics of 213 strains and associated genera.</title>
        <authorList>
            <person name="Sun Z."/>
            <person name="Harris H.M."/>
            <person name="McCann A."/>
            <person name="Guo C."/>
            <person name="Argimon S."/>
            <person name="Zhang W."/>
            <person name="Yang X."/>
            <person name="Jeffery I.B."/>
            <person name="Cooney J.C."/>
            <person name="Kagawa T.F."/>
            <person name="Liu W."/>
            <person name="Song Y."/>
            <person name="Salvetti E."/>
            <person name="Wrobel A."/>
            <person name="Rasinkangas P."/>
            <person name="Parkhill J."/>
            <person name="Rea M.C."/>
            <person name="O'Sullivan O."/>
            <person name="Ritari J."/>
            <person name="Douillard F.P."/>
            <person name="Paul Ross R."/>
            <person name="Yang R."/>
            <person name="Briner A.E."/>
            <person name="Felis G.E."/>
            <person name="de Vos W.M."/>
            <person name="Barrangou R."/>
            <person name="Klaenhammer T.R."/>
            <person name="Caufield P.W."/>
            <person name="Cui Y."/>
            <person name="Zhang H."/>
            <person name="O'Toole P.W."/>
        </authorList>
    </citation>
    <scope>NUCLEOTIDE SEQUENCE [LARGE SCALE GENOMIC DNA]</scope>
    <source>
        <strain evidence="2 3">DSM 19682</strain>
    </source>
</reference>
<name>A0A0R1KIK4_9LACO</name>
<dbReference type="InterPro" id="IPR029000">
    <property type="entry name" value="Cyclophilin-like_dom_sf"/>
</dbReference>
<gene>
    <name evidence="2" type="ORF">FD03_GL001213</name>
</gene>
<feature type="domain" description="Cyclophilin-like" evidence="1">
    <location>
        <begin position="1"/>
        <end position="86"/>
    </location>
</feature>
<organism evidence="2 3">
    <name type="scientific">Companilactobacillus nodensis DSM 19682 = JCM 14932 = NBRC 107160</name>
    <dbReference type="NCBI Taxonomy" id="1423775"/>
    <lineage>
        <taxon>Bacteria</taxon>
        <taxon>Bacillati</taxon>
        <taxon>Bacillota</taxon>
        <taxon>Bacilli</taxon>
        <taxon>Lactobacillales</taxon>
        <taxon>Lactobacillaceae</taxon>
        <taxon>Companilactobacillus</taxon>
    </lineage>
</organism>
<dbReference type="PATRIC" id="fig|1423775.4.peg.1243"/>
<evidence type="ECO:0000259" key="1">
    <source>
        <dbReference type="Pfam" id="PF18050"/>
    </source>
</evidence>
<comment type="caution">
    <text evidence="2">The sequence shown here is derived from an EMBL/GenBank/DDBJ whole genome shotgun (WGS) entry which is preliminary data.</text>
</comment>
<dbReference type="Proteomes" id="UP000051248">
    <property type="component" value="Unassembled WGS sequence"/>
</dbReference>
<dbReference type="InterPro" id="IPR041183">
    <property type="entry name" value="Cyclophilin-like"/>
</dbReference>
<dbReference type="Gene3D" id="2.40.100.20">
    <property type="match status" value="1"/>
</dbReference>
<dbReference type="eggNOG" id="COG4925">
    <property type="taxonomic scope" value="Bacteria"/>
</dbReference>
<evidence type="ECO:0000313" key="3">
    <source>
        <dbReference type="Proteomes" id="UP000051248"/>
    </source>
</evidence>
<accession>A0A0R1KIK4</accession>
<proteinExistence type="predicted"/>
<dbReference type="SUPFAM" id="SSF50891">
    <property type="entry name" value="Cyclophilin-like"/>
    <property type="match status" value="1"/>
</dbReference>
<keyword evidence="3" id="KW-1185">Reference proteome</keyword>
<dbReference type="Pfam" id="PF18050">
    <property type="entry name" value="Cyclophil_like2"/>
    <property type="match status" value="1"/>
</dbReference>
<dbReference type="EMBL" id="AZDZ01000019">
    <property type="protein sequence ID" value="KRK78855.1"/>
    <property type="molecule type" value="Genomic_DNA"/>
</dbReference>
<protein>
    <recommendedName>
        <fullName evidence="1">Cyclophilin-like domain-containing protein</fullName>
    </recommendedName>
</protein>
<dbReference type="STRING" id="1423775.FD03_GL001213"/>